<dbReference type="PANTHER" id="PTHR13372:SF3">
    <property type="entry name" value="MULTICILIN"/>
    <property type="match status" value="1"/>
</dbReference>
<evidence type="ECO:0000256" key="6">
    <source>
        <dbReference type="SAM" id="MobiDB-lite"/>
    </source>
</evidence>
<evidence type="ECO:0000256" key="3">
    <source>
        <dbReference type="ARBA" id="ARBA00023242"/>
    </source>
</evidence>
<evidence type="ECO:0000256" key="5">
    <source>
        <dbReference type="SAM" id="Coils"/>
    </source>
</evidence>
<dbReference type="Proteomes" id="UP000593565">
    <property type="component" value="Unassembled WGS sequence"/>
</dbReference>
<keyword evidence="2 5" id="KW-0175">Coiled coil</keyword>
<feature type="region of interest" description="Disordered" evidence="6">
    <location>
        <begin position="153"/>
        <end position="177"/>
    </location>
</feature>
<comment type="caution">
    <text evidence="7">The sequence shown here is derived from an EMBL/GenBank/DDBJ whole genome shotgun (WGS) entry which is preliminary data.</text>
</comment>
<protein>
    <recommendedName>
        <fullName evidence="9">Multiciliate differentiation and DNA synthesis-associated cell cycle protein</fullName>
    </recommendedName>
</protein>
<organism evidence="7 8">
    <name type="scientific">Ameiurus melas</name>
    <name type="common">Black bullhead</name>
    <name type="synonym">Silurus melas</name>
    <dbReference type="NCBI Taxonomy" id="219545"/>
    <lineage>
        <taxon>Eukaryota</taxon>
        <taxon>Metazoa</taxon>
        <taxon>Chordata</taxon>
        <taxon>Craniata</taxon>
        <taxon>Vertebrata</taxon>
        <taxon>Euteleostomi</taxon>
        <taxon>Actinopterygii</taxon>
        <taxon>Neopterygii</taxon>
        <taxon>Teleostei</taxon>
        <taxon>Ostariophysi</taxon>
        <taxon>Siluriformes</taxon>
        <taxon>Ictaluridae</taxon>
        <taxon>Ameiurus</taxon>
    </lineage>
</organism>
<keyword evidence="3" id="KW-0539">Nucleus</keyword>
<name>A0A7J6AKJ6_AMEME</name>
<keyword evidence="8" id="KW-1185">Reference proteome</keyword>
<evidence type="ECO:0000313" key="7">
    <source>
        <dbReference type="EMBL" id="KAF4082607.1"/>
    </source>
</evidence>
<dbReference type="GO" id="GO:0005634">
    <property type="term" value="C:nucleus"/>
    <property type="evidence" value="ECO:0007669"/>
    <property type="project" value="UniProtKB-SubCell"/>
</dbReference>
<gene>
    <name evidence="7" type="ORF">AMELA_G00153500</name>
</gene>
<keyword evidence="4" id="KW-0131">Cell cycle</keyword>
<dbReference type="SUPFAM" id="SSF111469">
    <property type="entry name" value="Geminin coiled-coil domain"/>
    <property type="match status" value="1"/>
</dbReference>
<sequence>MHELTHAPSCFSVRDDSICANSAEKIVMDAVDPVQHYVGNAIEMNRQLHVCVQRKQEEISALKERNAQLKQLVKEAEIYAAVLDAFTAQPENTSECVSDPASDFTPHSDSYSASEWDFGAAQEPSWLESLLSHTPPEEEEEWSQRILSEHTNTGVKRQLWPSDVESGSADSPDKKSRLDQEFLDLSERHSSEHLGSETVQVFGSFRGLRVLKATPSATSDLRREGRCSVFKTSIREHSTVRTRVFHHGKTFTSHTPDGGCRFLWIPLEQN</sequence>
<dbReference type="GO" id="GO:0008156">
    <property type="term" value="P:negative regulation of DNA replication"/>
    <property type="evidence" value="ECO:0007669"/>
    <property type="project" value="TreeGrafter"/>
</dbReference>
<feature type="coiled-coil region" evidence="5">
    <location>
        <begin position="52"/>
        <end position="79"/>
    </location>
</feature>
<dbReference type="AlphaFoldDB" id="A0A7J6AKJ6"/>
<comment type="subcellular location">
    <subcellularLocation>
        <location evidence="1">Nucleus</location>
    </subcellularLocation>
</comment>
<evidence type="ECO:0008006" key="9">
    <source>
        <dbReference type="Google" id="ProtNLM"/>
    </source>
</evidence>
<reference evidence="7 8" key="1">
    <citation type="submission" date="2020-02" db="EMBL/GenBank/DDBJ databases">
        <title>A chromosome-scale genome assembly of the black bullhead catfish (Ameiurus melas).</title>
        <authorList>
            <person name="Wen M."/>
            <person name="Zham M."/>
            <person name="Cabau C."/>
            <person name="Klopp C."/>
            <person name="Donnadieu C."/>
            <person name="Roques C."/>
            <person name="Bouchez O."/>
            <person name="Lampietro C."/>
            <person name="Jouanno E."/>
            <person name="Herpin A."/>
            <person name="Louis A."/>
            <person name="Berthelot C."/>
            <person name="Parey E."/>
            <person name="Roest-Crollius H."/>
            <person name="Braasch I."/>
            <person name="Postlethwait J."/>
            <person name="Robinson-Rechavi M."/>
            <person name="Echchiki A."/>
            <person name="Begum T."/>
            <person name="Montfort J."/>
            <person name="Schartl M."/>
            <person name="Bobe J."/>
            <person name="Guiguen Y."/>
        </authorList>
    </citation>
    <scope>NUCLEOTIDE SEQUENCE [LARGE SCALE GENOMIC DNA]</scope>
    <source>
        <strain evidence="7">M_S1</strain>
        <tissue evidence="7">Blood</tissue>
    </source>
</reference>
<dbReference type="PANTHER" id="PTHR13372">
    <property type="entry name" value="GEMININ"/>
    <property type="match status" value="1"/>
</dbReference>
<feature type="region of interest" description="Disordered" evidence="6">
    <location>
        <begin position="93"/>
        <end position="112"/>
    </location>
</feature>
<evidence type="ECO:0000313" key="8">
    <source>
        <dbReference type="Proteomes" id="UP000593565"/>
    </source>
</evidence>
<evidence type="ECO:0000256" key="4">
    <source>
        <dbReference type="ARBA" id="ARBA00023306"/>
    </source>
</evidence>
<dbReference type="Gene3D" id="1.20.5.1180">
    <property type="entry name" value="Geminin coiled-coil domain"/>
    <property type="match status" value="1"/>
</dbReference>
<proteinExistence type="predicted"/>
<evidence type="ECO:0000256" key="1">
    <source>
        <dbReference type="ARBA" id="ARBA00004123"/>
    </source>
</evidence>
<accession>A0A7J6AKJ6</accession>
<dbReference type="GO" id="GO:0045786">
    <property type="term" value="P:negative regulation of cell cycle"/>
    <property type="evidence" value="ECO:0007669"/>
    <property type="project" value="TreeGrafter"/>
</dbReference>
<evidence type="ECO:0000256" key="2">
    <source>
        <dbReference type="ARBA" id="ARBA00023054"/>
    </source>
</evidence>
<dbReference type="EMBL" id="JAAGNN010000012">
    <property type="protein sequence ID" value="KAF4082607.1"/>
    <property type="molecule type" value="Genomic_DNA"/>
</dbReference>